<comment type="caution">
    <text evidence="1">The sequence shown here is derived from an EMBL/GenBank/DDBJ whole genome shotgun (WGS) entry which is preliminary data.</text>
</comment>
<dbReference type="OrthoDB" id="9131011at2"/>
<evidence type="ECO:0000313" key="2">
    <source>
        <dbReference type="Proteomes" id="UP000054870"/>
    </source>
</evidence>
<organism evidence="1 2">
    <name type="scientific">Caballeronia catudaia</name>
    <dbReference type="NCBI Taxonomy" id="1777136"/>
    <lineage>
        <taxon>Bacteria</taxon>
        <taxon>Pseudomonadati</taxon>
        <taxon>Pseudomonadota</taxon>
        <taxon>Betaproteobacteria</taxon>
        <taxon>Burkholderiales</taxon>
        <taxon>Burkholderiaceae</taxon>
        <taxon>Caballeronia</taxon>
    </lineage>
</organism>
<reference evidence="1" key="1">
    <citation type="submission" date="2016-01" db="EMBL/GenBank/DDBJ databases">
        <authorList>
            <person name="Peeters C."/>
        </authorList>
    </citation>
    <scope>NUCLEOTIDE SEQUENCE [LARGE SCALE GENOMIC DNA]</scope>
    <source>
        <strain evidence="1">LMG 29318</strain>
    </source>
</reference>
<name>A0A158A707_9BURK</name>
<dbReference type="RefSeq" id="WP_143746414.1">
    <property type="nucleotide sequence ID" value="NZ_FCOF02000006.1"/>
</dbReference>
<evidence type="ECO:0000313" key="1">
    <source>
        <dbReference type="EMBL" id="SAK53641.1"/>
    </source>
</evidence>
<dbReference type="AlphaFoldDB" id="A0A158A707"/>
<protein>
    <submittedName>
        <fullName evidence="1">Uncharacterized protein</fullName>
    </submittedName>
</protein>
<sequence>MKEIKEKKLRAMHTGERGLAELWEIELFLSGYQKQEEVANSLSLAGIAACLEVSVRDAIRKLVDHGEPYVSRIDKFKAPLKFDLKLTKALSDNKISYGEYIAHLLPVSSISHIISHLDALLGDNENSGAFLTVLGEIKEFKEESDPDMSREDLSEIDSYTSFGLTEFSFYPVSLPISDVSALLQDIEELLQRRHIIVHEASFCDLKSERFDSLIRSSRKLMLALYEIVEQILRPGEPRSPVHQSLREAKRSEFLRLEILVNYAEILQMLSSRGSERFSQIGSVLLGQERFLELVSLEANLRVALCRDYRNAARRSAESRVKIKLYKEHAIYLSELKNAIKASDPILL</sequence>
<dbReference type="EMBL" id="FCOF02000006">
    <property type="protein sequence ID" value="SAK53641.1"/>
    <property type="molecule type" value="Genomic_DNA"/>
</dbReference>
<gene>
    <name evidence="1" type="ORF">AWB75_01852</name>
</gene>
<accession>A0A158A707</accession>
<proteinExistence type="predicted"/>
<dbReference type="Proteomes" id="UP000054870">
    <property type="component" value="Unassembled WGS sequence"/>
</dbReference>
<keyword evidence="2" id="KW-1185">Reference proteome</keyword>